<comment type="catalytic activity">
    <reaction evidence="6">
        <text>a thymidine in DNA + NAD(+) = an N-(ADP-alpha-D-ribosyl)-thymidine in DNA + nicotinamide + H(+)</text>
        <dbReference type="Rhea" id="RHEA:71651"/>
        <dbReference type="Rhea" id="RHEA-COMP:13556"/>
        <dbReference type="Rhea" id="RHEA-COMP:18051"/>
        <dbReference type="ChEBI" id="CHEBI:15378"/>
        <dbReference type="ChEBI" id="CHEBI:17154"/>
        <dbReference type="ChEBI" id="CHEBI:57540"/>
        <dbReference type="ChEBI" id="CHEBI:137386"/>
        <dbReference type="ChEBI" id="CHEBI:191199"/>
    </reaction>
</comment>
<dbReference type="EMBL" id="OX365700">
    <property type="protein sequence ID" value="CAI4034031.1"/>
    <property type="molecule type" value="Genomic_DNA"/>
</dbReference>
<evidence type="ECO:0000256" key="6">
    <source>
        <dbReference type="PROSITE-ProRule" id="PRU01362"/>
    </source>
</evidence>
<evidence type="ECO:0000313" key="8">
    <source>
        <dbReference type="EMBL" id="CAI4034031.1"/>
    </source>
</evidence>
<keyword evidence="3 6" id="KW-0808">Transferase</keyword>
<keyword evidence="2 6" id="KW-0328">Glycosyltransferase</keyword>
<comment type="similarity">
    <text evidence="6">Belongs to the DarT ADP-ribosyltransferase family.</text>
</comment>
<dbReference type="Proteomes" id="UP001179121">
    <property type="component" value="Chromosome"/>
</dbReference>
<evidence type="ECO:0000256" key="3">
    <source>
        <dbReference type="ARBA" id="ARBA00022679"/>
    </source>
</evidence>
<name>A0AA86N3M2_9BACT</name>
<dbReference type="InterPro" id="IPR029494">
    <property type="entry name" value="DarT"/>
</dbReference>
<organism evidence="8 9">
    <name type="scientific">Nitrospira tepida</name>
    <dbReference type="NCBI Taxonomy" id="2973512"/>
    <lineage>
        <taxon>Bacteria</taxon>
        <taxon>Pseudomonadati</taxon>
        <taxon>Nitrospirota</taxon>
        <taxon>Nitrospiria</taxon>
        <taxon>Nitrospirales</taxon>
        <taxon>Nitrospiraceae</taxon>
        <taxon>Nitrospira</taxon>
    </lineage>
</organism>
<dbReference type="GO" id="GO:0016757">
    <property type="term" value="F:glycosyltransferase activity"/>
    <property type="evidence" value="ECO:0007669"/>
    <property type="project" value="UniProtKB-UniRule"/>
</dbReference>
<dbReference type="GO" id="GO:0003677">
    <property type="term" value="F:DNA binding"/>
    <property type="evidence" value="ECO:0007669"/>
    <property type="project" value="UniProtKB-UniRule"/>
</dbReference>
<keyword evidence="9" id="KW-1185">Reference proteome</keyword>
<accession>A0AA86N3M2</accession>
<evidence type="ECO:0000256" key="1">
    <source>
        <dbReference type="ARBA" id="ARBA00022649"/>
    </source>
</evidence>
<evidence type="ECO:0000256" key="2">
    <source>
        <dbReference type="ARBA" id="ARBA00022676"/>
    </source>
</evidence>
<sequence>MNREDVTELHFITAIDNVPSILDHGILSNRRATQLAHTSVAMEEVQDRRREKRIPGAGLLHEYANLYFDAHNPMLSRRRDRNDTICVLRIDHAVLDEPGVIVADRNAASDYVRFYTASAGIDALDRDLVFARFWTNADDPYEAMRRKSIKCAEVLVPNSVSSDLIIGAYVANQRALEVFEALGTRLPVVINSAMFF</sequence>
<feature type="active site" evidence="6">
    <location>
        <position position="153"/>
    </location>
</feature>
<evidence type="ECO:0000256" key="4">
    <source>
        <dbReference type="ARBA" id="ARBA00022695"/>
    </source>
</evidence>
<dbReference type="PROSITE" id="PS52018">
    <property type="entry name" value="DART"/>
    <property type="match status" value="1"/>
</dbReference>
<dbReference type="Pfam" id="PF14487">
    <property type="entry name" value="DarT"/>
    <property type="match status" value="1"/>
</dbReference>
<proteinExistence type="inferred from homology"/>
<gene>
    <name evidence="8" type="ORF">DNFV4_04473</name>
</gene>
<feature type="binding site" evidence="6">
    <location>
        <begin position="11"/>
        <end position="13"/>
    </location>
    <ligand>
        <name>NAD(+)</name>
        <dbReference type="ChEBI" id="CHEBI:57540"/>
    </ligand>
</feature>
<evidence type="ECO:0000256" key="5">
    <source>
        <dbReference type="ARBA" id="ARBA00023125"/>
    </source>
</evidence>
<dbReference type="AlphaFoldDB" id="A0AA86N3M2"/>
<reference evidence="8" key="1">
    <citation type="submission" date="2022-10" db="EMBL/GenBank/DDBJ databases">
        <authorList>
            <person name="Koch H."/>
        </authorList>
    </citation>
    <scope>NUCLEOTIDE SEQUENCE</scope>
    <source>
        <strain evidence="8">DNF</strain>
    </source>
</reference>
<comment type="caution">
    <text evidence="6">Lacks conserved residue(s) required for the propagation of feature annotation.</text>
</comment>
<keyword evidence="4 6" id="KW-0548">Nucleotidyltransferase</keyword>
<feature type="binding site" evidence="6">
    <location>
        <position position="49"/>
    </location>
    <ligand>
        <name>NAD(+)</name>
        <dbReference type="ChEBI" id="CHEBI:57540"/>
    </ligand>
</feature>
<dbReference type="KEGG" id="nti:DNFV4_04473"/>
<keyword evidence="1 6" id="KW-1277">Toxin-antitoxin system</keyword>
<feature type="domain" description="DarT" evidence="7">
    <location>
        <begin position="7"/>
        <end position="196"/>
    </location>
</feature>
<evidence type="ECO:0000313" key="9">
    <source>
        <dbReference type="Proteomes" id="UP001179121"/>
    </source>
</evidence>
<dbReference type="RefSeq" id="WP_289271451.1">
    <property type="nucleotide sequence ID" value="NZ_OX365700.1"/>
</dbReference>
<protein>
    <submittedName>
        <fullName evidence="8">DarT domain-containing protein</fullName>
    </submittedName>
</protein>
<feature type="active site" description="Proton acceptor" evidence="6">
    <location>
        <position position="49"/>
    </location>
</feature>
<keyword evidence="5 6" id="KW-0238">DNA-binding</keyword>
<evidence type="ECO:0000259" key="7">
    <source>
        <dbReference type="PROSITE" id="PS52018"/>
    </source>
</evidence>
<dbReference type="GO" id="GO:0016779">
    <property type="term" value="F:nucleotidyltransferase activity"/>
    <property type="evidence" value="ECO:0007669"/>
    <property type="project" value="UniProtKB-UniRule"/>
</dbReference>